<feature type="signal peptide" evidence="1">
    <location>
        <begin position="1"/>
        <end position="22"/>
    </location>
</feature>
<evidence type="ECO:0000256" key="1">
    <source>
        <dbReference type="SAM" id="SignalP"/>
    </source>
</evidence>
<gene>
    <name evidence="2" type="ORF">HD596_007059</name>
</gene>
<evidence type="ECO:0000313" key="3">
    <source>
        <dbReference type="Proteomes" id="UP000579153"/>
    </source>
</evidence>
<feature type="chain" id="PRO_5038613884" description="Spore-associated protein A" evidence="1">
    <location>
        <begin position="23"/>
        <end position="158"/>
    </location>
</feature>
<comment type="caution">
    <text evidence="2">The sequence shown here is derived from an EMBL/GenBank/DDBJ whole genome shotgun (WGS) entry which is preliminary data.</text>
</comment>
<evidence type="ECO:0000313" key="2">
    <source>
        <dbReference type="EMBL" id="MBB5780303.1"/>
    </source>
</evidence>
<protein>
    <recommendedName>
        <fullName evidence="4">Spore-associated protein A</fullName>
    </recommendedName>
</protein>
<dbReference type="EMBL" id="JACHMB010000001">
    <property type="protein sequence ID" value="MBB5780303.1"/>
    <property type="molecule type" value="Genomic_DNA"/>
</dbReference>
<organism evidence="2 3">
    <name type="scientific">Nonomuraea jabiensis</name>
    <dbReference type="NCBI Taxonomy" id="882448"/>
    <lineage>
        <taxon>Bacteria</taxon>
        <taxon>Bacillati</taxon>
        <taxon>Actinomycetota</taxon>
        <taxon>Actinomycetes</taxon>
        <taxon>Streptosporangiales</taxon>
        <taxon>Streptosporangiaceae</taxon>
        <taxon>Nonomuraea</taxon>
    </lineage>
</organism>
<dbReference type="RefSeq" id="WP_185073659.1">
    <property type="nucleotide sequence ID" value="NZ_JACHMB010000001.1"/>
</dbReference>
<keyword evidence="3" id="KW-1185">Reference proteome</keyword>
<reference evidence="2 3" key="1">
    <citation type="submission" date="2020-08" db="EMBL/GenBank/DDBJ databases">
        <title>Sequencing the genomes of 1000 actinobacteria strains.</title>
        <authorList>
            <person name="Klenk H.-P."/>
        </authorList>
    </citation>
    <scope>NUCLEOTIDE SEQUENCE [LARGE SCALE GENOMIC DNA]</scope>
    <source>
        <strain evidence="2 3">DSM 45507</strain>
    </source>
</reference>
<keyword evidence="1" id="KW-0732">Signal</keyword>
<dbReference type="Proteomes" id="UP000579153">
    <property type="component" value="Unassembled WGS sequence"/>
</dbReference>
<name>A0A7W9GAN6_9ACTN</name>
<evidence type="ECO:0008006" key="4">
    <source>
        <dbReference type="Google" id="ProtNLM"/>
    </source>
</evidence>
<accession>A0A7W9GAN6</accession>
<dbReference type="PROSITE" id="PS51257">
    <property type="entry name" value="PROKAR_LIPOPROTEIN"/>
    <property type="match status" value="1"/>
</dbReference>
<proteinExistence type="predicted"/>
<sequence>MFRRVLSIMLPVVVVTASQAVASAPASAGAYGCSGSQVGSWAVPLRDMVTGGTYYRSDIKLFYDASTGWNCAVLAKRPGQARYGERTPMAIHLWNSRLTDDNVKNNKDSDSGRFKYYAGPVRVYGKNLCMYINALHGDHTGPGSGYNGQRQVLGVACG</sequence>
<dbReference type="AlphaFoldDB" id="A0A7W9GAN6"/>